<dbReference type="FunFam" id="3.40.109.10:FF:000001">
    <property type="entry name" value="Nitroreductase family"/>
    <property type="match status" value="1"/>
</dbReference>
<dbReference type="SUPFAM" id="SSF55469">
    <property type="entry name" value="FMN-dependent nitroreductase-like"/>
    <property type="match status" value="1"/>
</dbReference>
<sequence length="200" mass="22780">MSRSLKEALENRRSYYQITNSSPIPDQQIREILEFGIRNVPSAFNSQSTRVVLLLRDSHKKLWAKTKSILKGIVPPDAFVKTAAKIDKSFASGYGTVLFFEDLVIVNQLQETFPTYKEKFPIWAQQTSAMHQLVIWSMLEEAGFGVSLQHYNPLIDEMVQQEWQISSSWELVAQMPFGIPVSPPDSKESKAVGDRVLVFE</sequence>
<comment type="caution">
    <text evidence="4">The sequence shown here is derived from an EMBL/GenBank/DDBJ whole genome shotgun (WGS) entry which is preliminary data.</text>
</comment>
<dbReference type="GO" id="GO:0034599">
    <property type="term" value="P:cellular response to oxidative stress"/>
    <property type="evidence" value="ECO:0007669"/>
    <property type="project" value="InterPro"/>
</dbReference>
<dbReference type="Gene3D" id="3.40.109.10">
    <property type="entry name" value="NADH Oxidase"/>
    <property type="match status" value="1"/>
</dbReference>
<keyword evidence="2" id="KW-0963">Cytoplasm</keyword>
<dbReference type="CDD" id="cd02140">
    <property type="entry name" value="Frm2-like"/>
    <property type="match status" value="1"/>
</dbReference>
<dbReference type="EMBL" id="WKMY01000002">
    <property type="protein sequence ID" value="MRY92737.1"/>
    <property type="molecule type" value="Genomic_DNA"/>
</dbReference>
<keyword evidence="3" id="KW-0560">Oxidoreductase</keyword>
<reference evidence="4 5" key="1">
    <citation type="journal article" date="2019" name="Nat. Med.">
        <title>A library of human gut bacterial isolates paired with longitudinal multiomics data enables mechanistic microbiome research.</title>
        <authorList>
            <person name="Poyet M."/>
            <person name="Groussin M."/>
            <person name="Gibbons S.M."/>
            <person name="Avila-Pacheco J."/>
            <person name="Jiang X."/>
            <person name="Kearney S.M."/>
            <person name="Perrotta A.R."/>
            <person name="Berdy B."/>
            <person name="Zhao S."/>
            <person name="Lieberman T.D."/>
            <person name="Swanson P.K."/>
            <person name="Smith M."/>
            <person name="Roesemann S."/>
            <person name="Alexander J.E."/>
            <person name="Rich S.A."/>
            <person name="Livny J."/>
            <person name="Vlamakis H."/>
            <person name="Clish C."/>
            <person name="Bullock K."/>
            <person name="Deik A."/>
            <person name="Scott J."/>
            <person name="Pierce K.A."/>
            <person name="Xavier R.J."/>
            <person name="Alm E.J."/>
        </authorList>
    </citation>
    <scope>NUCLEOTIDE SEQUENCE [LARGE SCALE GENOMIC DNA]</scope>
    <source>
        <strain evidence="4 5">BIOML-A9</strain>
    </source>
</reference>
<comment type="subcellular location">
    <subcellularLocation>
        <location evidence="1">Cytoplasm</location>
    </subcellularLocation>
</comment>
<name>A0A3D9ACN6_PARDI</name>
<dbReference type="PANTHER" id="PTHR43035:SF1">
    <property type="entry name" value="FATTY ACID REPRESSION MUTANT PROTEIN 2-RELATED"/>
    <property type="match status" value="1"/>
</dbReference>
<dbReference type="InterPro" id="IPR029479">
    <property type="entry name" value="Nitroreductase"/>
</dbReference>
<evidence type="ECO:0000256" key="2">
    <source>
        <dbReference type="ARBA" id="ARBA00022490"/>
    </source>
</evidence>
<protein>
    <submittedName>
        <fullName evidence="4">Nitroreductase family protein</fullName>
    </submittedName>
</protein>
<organism evidence="4 5">
    <name type="scientific">Parabacteroides distasonis</name>
    <dbReference type="NCBI Taxonomy" id="823"/>
    <lineage>
        <taxon>Bacteria</taxon>
        <taxon>Pseudomonadati</taxon>
        <taxon>Bacteroidota</taxon>
        <taxon>Bacteroidia</taxon>
        <taxon>Bacteroidales</taxon>
        <taxon>Tannerellaceae</taxon>
        <taxon>Parabacteroides</taxon>
    </lineage>
</organism>
<dbReference type="InterPro" id="IPR033877">
    <property type="entry name" value="Frm2/Hbn1"/>
</dbReference>
<proteinExistence type="predicted"/>
<gene>
    <name evidence="4" type="ORF">GKD67_05760</name>
</gene>
<dbReference type="GO" id="GO:0016491">
    <property type="term" value="F:oxidoreductase activity"/>
    <property type="evidence" value="ECO:0007669"/>
    <property type="project" value="UniProtKB-KW"/>
</dbReference>
<dbReference type="Pfam" id="PF00881">
    <property type="entry name" value="Nitroreductase"/>
    <property type="match status" value="1"/>
</dbReference>
<evidence type="ECO:0000256" key="3">
    <source>
        <dbReference type="ARBA" id="ARBA00023002"/>
    </source>
</evidence>
<evidence type="ECO:0000313" key="4">
    <source>
        <dbReference type="EMBL" id="MRY92737.1"/>
    </source>
</evidence>
<dbReference type="Proteomes" id="UP000461276">
    <property type="component" value="Unassembled WGS sequence"/>
</dbReference>
<dbReference type="AlphaFoldDB" id="A0A3D9ACN6"/>
<dbReference type="RefSeq" id="WP_121956386.1">
    <property type="nucleotide sequence ID" value="NZ_CAXSUO010000022.1"/>
</dbReference>
<evidence type="ECO:0000313" key="5">
    <source>
        <dbReference type="Proteomes" id="UP000461276"/>
    </source>
</evidence>
<accession>A0A3D9ACN6</accession>
<evidence type="ECO:0000256" key="1">
    <source>
        <dbReference type="ARBA" id="ARBA00004496"/>
    </source>
</evidence>
<dbReference type="InterPro" id="IPR000415">
    <property type="entry name" value="Nitroreductase-like"/>
</dbReference>
<dbReference type="PANTHER" id="PTHR43035">
    <property type="entry name" value="FATTY ACID REPRESSION MUTANT PROTEIN 2-RELATED"/>
    <property type="match status" value="1"/>
</dbReference>
<dbReference type="GO" id="GO:0005737">
    <property type="term" value="C:cytoplasm"/>
    <property type="evidence" value="ECO:0007669"/>
    <property type="project" value="UniProtKB-SubCell"/>
</dbReference>